<dbReference type="Proteomes" id="UP001295684">
    <property type="component" value="Unassembled WGS sequence"/>
</dbReference>
<keyword evidence="2 3" id="KW-0472">Membrane</keyword>
<dbReference type="GO" id="GO:0016020">
    <property type="term" value="C:membrane"/>
    <property type="evidence" value="ECO:0007669"/>
    <property type="project" value="UniProtKB-SubCell"/>
</dbReference>
<organism evidence="5 6">
    <name type="scientific">Euplotes crassus</name>
    <dbReference type="NCBI Taxonomy" id="5936"/>
    <lineage>
        <taxon>Eukaryota</taxon>
        <taxon>Sar</taxon>
        <taxon>Alveolata</taxon>
        <taxon>Ciliophora</taxon>
        <taxon>Intramacronucleata</taxon>
        <taxon>Spirotrichea</taxon>
        <taxon>Hypotrichia</taxon>
        <taxon>Euplotida</taxon>
        <taxon>Euplotidae</taxon>
        <taxon>Moneuplotes</taxon>
    </lineage>
</organism>
<protein>
    <recommendedName>
        <fullName evidence="4">Golgin subfamily A member 7/ERF4 domain-containing protein</fullName>
    </recommendedName>
</protein>
<sequence length="158" mass="18804">MNTPNEEMIIHIVRPKNCPFFTGIAREYDNTYPEDKLGNLMPKEEYKRAINRINDILHDSWPCCFIYYFFGFILGYLTFGLTCLIPWQWIKIGKNKMLKCIDIMNLDNFLPHGLFIEYQQSGCHRSCFYIRIKSDKDIESLERRQEALESASKKRTDE</sequence>
<dbReference type="InterPro" id="IPR019383">
    <property type="entry name" value="Golgin_A_7/ERF4"/>
</dbReference>
<evidence type="ECO:0000259" key="4">
    <source>
        <dbReference type="Pfam" id="PF10256"/>
    </source>
</evidence>
<keyword evidence="3" id="KW-0812">Transmembrane</keyword>
<gene>
    <name evidence="5" type="ORF">ECRASSUSDP1_LOCUS23315</name>
</gene>
<evidence type="ECO:0000256" key="3">
    <source>
        <dbReference type="SAM" id="Phobius"/>
    </source>
</evidence>
<evidence type="ECO:0000256" key="1">
    <source>
        <dbReference type="ARBA" id="ARBA00004370"/>
    </source>
</evidence>
<name>A0AAD1XZV5_EUPCR</name>
<keyword evidence="3" id="KW-1133">Transmembrane helix</keyword>
<comment type="subcellular location">
    <subcellularLocation>
        <location evidence="1">Membrane</location>
    </subcellularLocation>
</comment>
<evidence type="ECO:0000313" key="5">
    <source>
        <dbReference type="EMBL" id="CAI2381849.1"/>
    </source>
</evidence>
<dbReference type="AlphaFoldDB" id="A0AAD1XZV5"/>
<accession>A0AAD1XZV5</accession>
<dbReference type="Pfam" id="PF10256">
    <property type="entry name" value="Erf4"/>
    <property type="match status" value="1"/>
</dbReference>
<evidence type="ECO:0000313" key="6">
    <source>
        <dbReference type="Proteomes" id="UP001295684"/>
    </source>
</evidence>
<comment type="caution">
    <text evidence="5">The sequence shown here is derived from an EMBL/GenBank/DDBJ whole genome shotgun (WGS) entry which is preliminary data.</text>
</comment>
<keyword evidence="6" id="KW-1185">Reference proteome</keyword>
<feature type="domain" description="Golgin subfamily A member 7/ERF4" evidence="4">
    <location>
        <begin position="25"/>
        <end position="122"/>
    </location>
</feature>
<reference evidence="5" key="1">
    <citation type="submission" date="2023-07" db="EMBL/GenBank/DDBJ databases">
        <authorList>
            <consortium name="AG Swart"/>
            <person name="Singh M."/>
            <person name="Singh A."/>
            <person name="Seah K."/>
            <person name="Emmerich C."/>
        </authorList>
    </citation>
    <scope>NUCLEOTIDE SEQUENCE</scope>
    <source>
        <strain evidence="5">DP1</strain>
    </source>
</reference>
<evidence type="ECO:0000256" key="2">
    <source>
        <dbReference type="ARBA" id="ARBA00023136"/>
    </source>
</evidence>
<dbReference type="EMBL" id="CAMPGE010023977">
    <property type="protein sequence ID" value="CAI2381849.1"/>
    <property type="molecule type" value="Genomic_DNA"/>
</dbReference>
<proteinExistence type="predicted"/>
<feature type="transmembrane region" description="Helical" evidence="3">
    <location>
        <begin position="65"/>
        <end position="87"/>
    </location>
</feature>